<feature type="transmembrane region" description="Helical" evidence="10">
    <location>
        <begin position="12"/>
        <end position="31"/>
    </location>
</feature>
<evidence type="ECO:0000256" key="9">
    <source>
        <dbReference type="ARBA" id="ARBA00043982"/>
    </source>
</evidence>
<evidence type="ECO:0000313" key="11">
    <source>
        <dbReference type="EMBL" id="EST89324.1"/>
    </source>
</evidence>
<evidence type="ECO:0000256" key="2">
    <source>
        <dbReference type="ARBA" id="ARBA00004241"/>
    </source>
</evidence>
<keyword evidence="8" id="KW-0178">Competence</keyword>
<evidence type="ECO:0000256" key="10">
    <source>
        <dbReference type="SAM" id="Phobius"/>
    </source>
</evidence>
<dbReference type="Pfam" id="PF07963">
    <property type="entry name" value="N_methyl"/>
    <property type="match status" value="1"/>
</dbReference>
<keyword evidence="6 10" id="KW-1133">Transmembrane helix</keyword>
<dbReference type="PIRSF" id="PIRSF029928">
    <property type="entry name" value="Late_competence_ComGC"/>
    <property type="match status" value="1"/>
</dbReference>
<comment type="caution">
    <text evidence="11">The sequence shown here is derived from an EMBL/GenBank/DDBJ whole genome shotgun (WGS) entry which is preliminary data.</text>
</comment>
<dbReference type="Gene3D" id="3.30.700.10">
    <property type="entry name" value="Glycoprotein, Type 4 Pilin"/>
    <property type="match status" value="1"/>
</dbReference>
<evidence type="ECO:0000313" key="12">
    <source>
        <dbReference type="Proteomes" id="UP000018126"/>
    </source>
</evidence>
<dbReference type="AlphaFoldDB" id="V6Q2H5"/>
<evidence type="ECO:0000256" key="6">
    <source>
        <dbReference type="ARBA" id="ARBA00022989"/>
    </source>
</evidence>
<evidence type="ECO:0000256" key="7">
    <source>
        <dbReference type="ARBA" id="ARBA00023136"/>
    </source>
</evidence>
<name>V6Q2H5_9ENTE</name>
<keyword evidence="7 10" id="KW-0472">Membrane</keyword>
<dbReference type="RefSeq" id="WP_023607076.1">
    <property type="nucleotide sequence ID" value="NZ_AYSH01000020.1"/>
</dbReference>
<dbReference type="eggNOG" id="COG4537">
    <property type="taxonomic scope" value="Bacteria"/>
</dbReference>
<dbReference type="SUPFAM" id="SSF54523">
    <property type="entry name" value="Pili subunits"/>
    <property type="match status" value="1"/>
</dbReference>
<dbReference type="InterPro" id="IPR012902">
    <property type="entry name" value="N_methyl_site"/>
</dbReference>
<evidence type="ECO:0000256" key="5">
    <source>
        <dbReference type="ARBA" id="ARBA00022692"/>
    </source>
</evidence>
<dbReference type="InterPro" id="IPR045584">
    <property type="entry name" value="Pilin-like"/>
</dbReference>
<comment type="similarity">
    <text evidence="9">Belongs to the ComGC family.</text>
</comment>
<dbReference type="PROSITE" id="PS00409">
    <property type="entry name" value="PROKAR_NTER_METHYL"/>
    <property type="match status" value="1"/>
</dbReference>
<evidence type="ECO:0008006" key="13">
    <source>
        <dbReference type="Google" id="ProtNLM"/>
    </source>
</evidence>
<dbReference type="EMBL" id="AYSH01000020">
    <property type="protein sequence ID" value="EST89324.1"/>
    <property type="molecule type" value="Genomic_DNA"/>
</dbReference>
<comment type="subcellular location">
    <subcellularLocation>
        <location evidence="1">Cell membrane</location>
        <topology evidence="1">Single-pass membrane protein</topology>
    </subcellularLocation>
    <subcellularLocation>
        <location evidence="2">Cell surface</location>
    </subcellularLocation>
</comment>
<reference evidence="11 12" key="1">
    <citation type="journal article" date="2013" name="Genome Announc.">
        <title>High-Quality Draft Genome Sequence of Vagococcus lutrae Strain LBD1, Isolated from the Largemouth Bass Micropterus salmoides.</title>
        <authorList>
            <person name="Lebreton F."/>
            <person name="Valentino M.D."/>
            <person name="Duncan L.B."/>
            <person name="Zeng Q."/>
            <person name="Manson McGuire A."/>
            <person name="Earl A.M."/>
            <person name="Gilmore M.S."/>
        </authorList>
    </citation>
    <scope>NUCLEOTIDE SEQUENCE [LARGE SCALE GENOMIC DNA]</scope>
    <source>
        <strain evidence="11 12">LBD1</strain>
    </source>
</reference>
<sequence>MLAKKKKKYQGFTLLEMLVVILIISFLVMLVTPKLVEHGKKAEQKSDAAFEQVVKTQIELYQFNETDEISVDNLINKGYLDNKQIKKAQELNLLQGIK</sequence>
<dbReference type="NCBIfam" id="NF040999">
    <property type="entry name" value="pilin_ComGC"/>
    <property type="match status" value="1"/>
</dbReference>
<dbReference type="STRING" id="1408226.T233_01772"/>
<dbReference type="Proteomes" id="UP000018126">
    <property type="component" value="Unassembled WGS sequence"/>
</dbReference>
<keyword evidence="12" id="KW-1185">Reference proteome</keyword>
<dbReference type="NCBIfam" id="TIGR02532">
    <property type="entry name" value="IV_pilin_GFxxxE"/>
    <property type="match status" value="1"/>
</dbReference>
<dbReference type="InterPro" id="IPR016940">
    <property type="entry name" value="ComGC"/>
</dbReference>
<dbReference type="GO" id="GO:0030420">
    <property type="term" value="P:establishment of competence for transformation"/>
    <property type="evidence" value="ECO:0007669"/>
    <property type="project" value="UniProtKB-KW"/>
</dbReference>
<protein>
    <recommendedName>
        <fullName evidence="13">Prepilin-type N-terminal cleavage/methylation domain-containing protein</fullName>
    </recommendedName>
</protein>
<keyword evidence="4" id="KW-0488">Methylation</keyword>
<evidence type="ECO:0000256" key="8">
    <source>
        <dbReference type="ARBA" id="ARBA00023287"/>
    </source>
</evidence>
<evidence type="ECO:0000256" key="4">
    <source>
        <dbReference type="ARBA" id="ARBA00022481"/>
    </source>
</evidence>
<evidence type="ECO:0000256" key="3">
    <source>
        <dbReference type="ARBA" id="ARBA00022475"/>
    </source>
</evidence>
<proteinExistence type="inferred from homology"/>
<organism evidence="11 12">
    <name type="scientific">Vagococcus lutrae LBD1</name>
    <dbReference type="NCBI Taxonomy" id="1408226"/>
    <lineage>
        <taxon>Bacteria</taxon>
        <taxon>Bacillati</taxon>
        <taxon>Bacillota</taxon>
        <taxon>Bacilli</taxon>
        <taxon>Lactobacillales</taxon>
        <taxon>Enterococcaceae</taxon>
        <taxon>Vagococcus</taxon>
    </lineage>
</organism>
<gene>
    <name evidence="11" type="ORF">T233_01772</name>
</gene>
<dbReference type="GO" id="GO:0005886">
    <property type="term" value="C:plasma membrane"/>
    <property type="evidence" value="ECO:0007669"/>
    <property type="project" value="UniProtKB-SubCell"/>
</dbReference>
<evidence type="ECO:0000256" key="1">
    <source>
        <dbReference type="ARBA" id="ARBA00004162"/>
    </source>
</evidence>
<accession>V6Q2H5</accession>
<keyword evidence="5 10" id="KW-0812">Transmembrane</keyword>
<dbReference type="GO" id="GO:0009986">
    <property type="term" value="C:cell surface"/>
    <property type="evidence" value="ECO:0007669"/>
    <property type="project" value="UniProtKB-SubCell"/>
</dbReference>
<keyword evidence="3" id="KW-1003">Cell membrane</keyword>